<gene>
    <name evidence="16" type="ORF">POVCU1_014000</name>
    <name evidence="15" type="ORF">POVCU2_0015250</name>
</gene>
<comment type="subcellular location">
    <subcellularLocation>
        <location evidence="3">Cell projection</location>
        <location evidence="3">Cilium</location>
    </subcellularLocation>
    <subcellularLocation>
        <location evidence="1">Cytoplasm</location>
        <location evidence="1">Cytoskeleton</location>
        <location evidence="1">Microtubule organizing center</location>
        <location evidence="1">Centrosome</location>
        <location evidence="1">Centriole</location>
    </subcellularLocation>
    <subcellularLocation>
        <location evidence="2">Nucleus</location>
    </subcellularLocation>
</comment>
<dbReference type="Gene3D" id="3.40.50.1440">
    <property type="entry name" value="Tubulin/FtsZ, GTPase domain"/>
    <property type="match status" value="1"/>
</dbReference>
<dbReference type="GO" id="GO:0005814">
    <property type="term" value="C:centriole"/>
    <property type="evidence" value="ECO:0007669"/>
    <property type="project" value="UniProtKB-SubCell"/>
</dbReference>
<keyword evidence="11" id="KW-0966">Cell projection</keyword>
<dbReference type="GO" id="GO:0005200">
    <property type="term" value="F:structural constituent of cytoskeleton"/>
    <property type="evidence" value="ECO:0007669"/>
    <property type="project" value="InterPro"/>
</dbReference>
<comment type="function">
    <text evidence="13">Acts as a positive regulator of hedgehog signaling and regulates ciliary function.</text>
</comment>
<dbReference type="SMART" id="SM00864">
    <property type="entry name" value="Tubulin"/>
    <property type="match status" value="1"/>
</dbReference>
<reference evidence="15" key="1">
    <citation type="submission" date="2016-05" db="EMBL/GenBank/DDBJ databases">
        <authorList>
            <person name="Lavstsen T."/>
            <person name="Jespersen J.S."/>
        </authorList>
    </citation>
    <scope>NUCLEOTIDE SEQUENCE [LARGE SCALE GENOMIC DNA]</scope>
</reference>
<dbReference type="SUPFAM" id="SSF52490">
    <property type="entry name" value="Tubulin nucleotide-binding domain-like"/>
    <property type="match status" value="1"/>
</dbReference>
<dbReference type="InterPro" id="IPR036525">
    <property type="entry name" value="Tubulin/FtsZ_GTPase_sf"/>
</dbReference>
<dbReference type="InterPro" id="IPR003008">
    <property type="entry name" value="Tubulin_FtsZ_GTPase"/>
</dbReference>
<dbReference type="InterPro" id="IPR002967">
    <property type="entry name" value="Delta_tubulin"/>
</dbReference>
<dbReference type="SUPFAM" id="SSF55307">
    <property type="entry name" value="Tubulin C-terminal domain-like"/>
    <property type="match status" value="1"/>
</dbReference>
<organism evidence="15 18">
    <name type="scientific">Plasmodium ovale curtisi</name>
    <dbReference type="NCBI Taxonomy" id="864141"/>
    <lineage>
        <taxon>Eukaryota</taxon>
        <taxon>Sar</taxon>
        <taxon>Alveolata</taxon>
        <taxon>Apicomplexa</taxon>
        <taxon>Aconoidasida</taxon>
        <taxon>Haemosporida</taxon>
        <taxon>Plasmodiidae</taxon>
        <taxon>Plasmodium</taxon>
        <taxon>Plasmodium (Plasmodium)</taxon>
    </lineage>
</organism>
<dbReference type="GO" id="GO:0030030">
    <property type="term" value="P:cell projection organization"/>
    <property type="evidence" value="ECO:0007669"/>
    <property type="project" value="UniProtKB-KW"/>
</dbReference>
<keyword evidence="10" id="KW-0539">Nucleus</keyword>
<keyword evidence="9" id="KW-0342">GTP-binding</keyword>
<dbReference type="AlphaFoldDB" id="A0A1A8VRW2"/>
<evidence type="ECO:0000259" key="14">
    <source>
        <dbReference type="SMART" id="SM00864"/>
    </source>
</evidence>
<dbReference type="Proteomes" id="UP000078546">
    <property type="component" value="Unassembled WGS sequence"/>
</dbReference>
<evidence type="ECO:0000313" key="17">
    <source>
        <dbReference type="Proteomes" id="UP000078546"/>
    </source>
</evidence>
<accession>A0A1A8VRW2</accession>
<dbReference type="PRINTS" id="PR01224">
    <property type="entry name" value="DELTATUBULIN"/>
</dbReference>
<name>A0A1A8VRW2_PLAOA</name>
<keyword evidence="7" id="KW-0547">Nucleotide-binding</keyword>
<evidence type="ECO:0000256" key="1">
    <source>
        <dbReference type="ARBA" id="ARBA00004114"/>
    </source>
</evidence>
<feature type="domain" description="Tubulin/FtsZ GTPase" evidence="14">
    <location>
        <begin position="74"/>
        <end position="389"/>
    </location>
</feature>
<evidence type="ECO:0000256" key="7">
    <source>
        <dbReference type="ARBA" id="ARBA00022741"/>
    </source>
</evidence>
<evidence type="ECO:0000313" key="18">
    <source>
        <dbReference type="Proteomes" id="UP000078560"/>
    </source>
</evidence>
<dbReference type="GO" id="GO:0005634">
    <property type="term" value="C:nucleus"/>
    <property type="evidence" value="ECO:0007669"/>
    <property type="project" value="UniProtKB-SubCell"/>
</dbReference>
<dbReference type="EMBL" id="FLQU01000212">
    <property type="protein sequence ID" value="SBS82415.1"/>
    <property type="molecule type" value="Genomic_DNA"/>
</dbReference>
<evidence type="ECO:0000313" key="15">
    <source>
        <dbReference type="EMBL" id="SBS82415.1"/>
    </source>
</evidence>
<dbReference type="GO" id="GO:0005525">
    <property type="term" value="F:GTP binding"/>
    <property type="evidence" value="ECO:0007669"/>
    <property type="project" value="UniProtKB-KW"/>
</dbReference>
<evidence type="ECO:0000256" key="5">
    <source>
        <dbReference type="ARBA" id="ARBA00014184"/>
    </source>
</evidence>
<evidence type="ECO:0000256" key="3">
    <source>
        <dbReference type="ARBA" id="ARBA00004138"/>
    </source>
</evidence>
<dbReference type="InterPro" id="IPR008280">
    <property type="entry name" value="Tub_FtsZ_C"/>
</dbReference>
<evidence type="ECO:0000256" key="10">
    <source>
        <dbReference type="ARBA" id="ARBA00023242"/>
    </source>
</evidence>
<dbReference type="EMBL" id="FLQV01000260">
    <property type="protein sequence ID" value="SBS87032.1"/>
    <property type="molecule type" value="Genomic_DNA"/>
</dbReference>
<evidence type="ECO:0000256" key="8">
    <source>
        <dbReference type="ARBA" id="ARBA00022794"/>
    </source>
</evidence>
<reference evidence="17 18" key="2">
    <citation type="submission" date="2016-05" db="EMBL/GenBank/DDBJ databases">
        <authorList>
            <person name="Naeem Raeece"/>
        </authorList>
    </citation>
    <scope>NUCLEOTIDE SEQUENCE [LARGE SCALE GENOMIC DNA]</scope>
</reference>
<evidence type="ECO:0000256" key="4">
    <source>
        <dbReference type="ARBA" id="ARBA00009636"/>
    </source>
</evidence>
<dbReference type="GO" id="GO:0005929">
    <property type="term" value="C:cilium"/>
    <property type="evidence" value="ECO:0007669"/>
    <property type="project" value="UniProtKB-SubCell"/>
</dbReference>
<dbReference type="Proteomes" id="UP000078560">
    <property type="component" value="Unassembled WGS sequence"/>
</dbReference>
<dbReference type="GO" id="GO:0007017">
    <property type="term" value="P:microtubule-based process"/>
    <property type="evidence" value="ECO:0007669"/>
    <property type="project" value="InterPro"/>
</dbReference>
<evidence type="ECO:0000256" key="2">
    <source>
        <dbReference type="ARBA" id="ARBA00004123"/>
    </source>
</evidence>
<dbReference type="InterPro" id="IPR000217">
    <property type="entry name" value="Tubulin"/>
</dbReference>
<keyword evidence="6" id="KW-0493">Microtubule</keyword>
<keyword evidence="8" id="KW-0970">Cilium biogenesis/degradation</keyword>
<comment type="similarity">
    <text evidence="4">Belongs to the tubulin family.</text>
</comment>
<evidence type="ECO:0000313" key="16">
    <source>
        <dbReference type="EMBL" id="SBS87032.1"/>
    </source>
</evidence>
<dbReference type="Pfam" id="PF00091">
    <property type="entry name" value="Tubulin"/>
    <property type="match status" value="1"/>
</dbReference>
<protein>
    <recommendedName>
        <fullName evidence="5">Tubulin delta chain</fullName>
    </recommendedName>
    <alternativeName>
        <fullName evidence="12">Delta-tubulin</fullName>
    </alternativeName>
</protein>
<evidence type="ECO:0000256" key="9">
    <source>
        <dbReference type="ARBA" id="ARBA00023134"/>
    </source>
</evidence>
<evidence type="ECO:0000256" key="12">
    <source>
        <dbReference type="ARBA" id="ARBA00030594"/>
    </source>
</evidence>
<dbReference type="PANTHER" id="PTHR11588">
    <property type="entry name" value="TUBULIN"/>
    <property type="match status" value="1"/>
</dbReference>
<evidence type="ECO:0000256" key="11">
    <source>
        <dbReference type="ARBA" id="ARBA00023273"/>
    </source>
</evidence>
<dbReference type="VEuPathDB" id="PlasmoDB:PocGH01_07041500"/>
<proteinExistence type="inferred from homology"/>
<dbReference type="GO" id="GO:0005874">
    <property type="term" value="C:microtubule"/>
    <property type="evidence" value="ECO:0007669"/>
    <property type="project" value="UniProtKB-KW"/>
</dbReference>
<evidence type="ECO:0000256" key="13">
    <source>
        <dbReference type="ARBA" id="ARBA00046149"/>
    </source>
</evidence>
<evidence type="ECO:0000256" key="6">
    <source>
        <dbReference type="ARBA" id="ARBA00022701"/>
    </source>
</evidence>
<sequence length="672" mass="77151">MGVLSVQIGQCGNQLGFEYFDLMYKHICNSRNEDFKNKLTNMYFNEEYQYGGNVFPVVQYEGSSSTLGNSGGSSSTGVNCTSLNNYVARCILIDMEPKVVERCLYGCSTEKILRDGRFVRRKKKKGRHNGGGEHVENGENNQQYVCGLDEYYEQPNNFLKIFKRDTLNRSTNKQDHFDSYNMDDVSPSICGQSDGEILDYEKGYNREEHMHKKKKKEYMINQWKYSDNNFICGLNGSGNNWSYGFNVHAKNICENFLNLINKELEKNETNECIDNIMLFHSLAGGSGSGISSYISYILKDEYPKINLFNICILPYMFGEISVQSLNSILCLSSLYDVSDCLLLFENDKFELMCKRINNVNIDTNDINKYISLFLAYTIGLPIDTTQFCDNRMYTYSNIMNSVVTDLCCHPNYKLLSTRYLPQVFKDNMKFENNSFNMLLKRMHKMVIKGCILDSDVTNGRGSSLTESSNMDNYFARLSQRAMHKCTVFRKNMHIPIYLNGTLSNSHVCDEYNSMLLKKGAKGYPHGATHPHGSLRGSRIRRFANTVEGPIAQQYNHNNVIFSSKIIMRGDVNENIDFGLFKNHVLYNNTSLSPIEVYVDHNKEFTHNTLAMISNCLTPIPTLKKILQNAKMLYSTNAYIYQYNNYGVTHDHIHSSLMALEQIIHSYERLSCE</sequence>
<dbReference type="CDD" id="cd02189">
    <property type="entry name" value="delta_zeta_tubulin-like"/>
    <property type="match status" value="1"/>
</dbReference>